<keyword evidence="2" id="KW-1185">Reference proteome</keyword>
<comment type="caution">
    <text evidence="1">The sequence shown here is derived from an EMBL/GenBank/DDBJ whole genome shotgun (WGS) entry which is preliminary data.</text>
</comment>
<evidence type="ECO:0000313" key="1">
    <source>
        <dbReference type="EMBL" id="KAJ8626107.1"/>
    </source>
</evidence>
<reference evidence="1 2" key="1">
    <citation type="journal article" date="2022" name="Hortic Res">
        <title>A haplotype resolved chromosomal level avocado genome allows analysis of novel avocado genes.</title>
        <authorList>
            <person name="Nath O."/>
            <person name="Fletcher S.J."/>
            <person name="Hayward A."/>
            <person name="Shaw L.M."/>
            <person name="Masouleh A.K."/>
            <person name="Furtado A."/>
            <person name="Henry R.J."/>
            <person name="Mitter N."/>
        </authorList>
    </citation>
    <scope>NUCLEOTIDE SEQUENCE [LARGE SCALE GENOMIC DNA]</scope>
    <source>
        <strain evidence="2">cv. Hass</strain>
    </source>
</reference>
<name>A0ACC2KYC2_PERAE</name>
<organism evidence="1 2">
    <name type="scientific">Persea americana</name>
    <name type="common">Avocado</name>
    <dbReference type="NCBI Taxonomy" id="3435"/>
    <lineage>
        <taxon>Eukaryota</taxon>
        <taxon>Viridiplantae</taxon>
        <taxon>Streptophyta</taxon>
        <taxon>Embryophyta</taxon>
        <taxon>Tracheophyta</taxon>
        <taxon>Spermatophyta</taxon>
        <taxon>Magnoliopsida</taxon>
        <taxon>Magnoliidae</taxon>
        <taxon>Laurales</taxon>
        <taxon>Lauraceae</taxon>
        <taxon>Persea</taxon>
    </lineage>
</organism>
<proteinExistence type="predicted"/>
<evidence type="ECO:0000313" key="2">
    <source>
        <dbReference type="Proteomes" id="UP001234297"/>
    </source>
</evidence>
<dbReference type="EMBL" id="CM056814">
    <property type="protein sequence ID" value="KAJ8626107.1"/>
    <property type="molecule type" value="Genomic_DNA"/>
</dbReference>
<sequence>MDFAKGGRDAHELLKAQAHVWYHMFNYISSMSLKCAVELGIPDIILNHGQPMTLSELAEALPVPPAKTAHVHRLMRLMVHLGFFALQKNEHGKEGYVLTPSSKLLLNESRMSLSPFLLMLLDPVLESQWHFLSRWFKEGGVSVMETATGMRLWEYMAQNPETSNRFNEAMASDSRFLMEILVSEYGGVFHGLGSLVDVGGGTGETAMTIARAFPQIKCTVLDLPHVVATVPKTVDLDFVGGDMFESIPMADAVFLKWILHDWSDEDCVRILRRCKEAIPSKEEGGKVIVVDMVVDTTQADPKSTEAQLYFDLLVMVHLGGKERDEHEWCKIFMDAGFNQYKIKPVLGLRSVIELYP</sequence>
<protein>
    <submittedName>
        <fullName evidence="1">Uncharacterized protein</fullName>
    </submittedName>
</protein>
<dbReference type="Proteomes" id="UP001234297">
    <property type="component" value="Chromosome 6"/>
</dbReference>
<gene>
    <name evidence="1" type="ORF">MRB53_019414</name>
</gene>
<accession>A0ACC2KYC2</accession>